<gene>
    <name evidence="2" type="ORF">KI387_038284</name>
</gene>
<protein>
    <recommendedName>
        <fullName evidence="1">Retrovirus-related Pol polyprotein from transposon TNT 1-94-like beta-barrel domain-containing protein</fullName>
    </recommendedName>
</protein>
<proteinExistence type="predicted"/>
<name>A0AA38C4E9_TAXCH</name>
<sequence length="104" mass="11113">IMVGNSTSLKVMGAGIVNMPNGSVHDVLHVPHISNNLLSVYQICNSGKGKTIEFSPDKVVIRELNDPNDIVAIGVVDTDSRLYLFEKFETSAGSSLIAHSDSVS</sequence>
<dbReference type="EMBL" id="JAHRHJ020000011">
    <property type="protein sequence ID" value="KAH9294696.1"/>
    <property type="molecule type" value="Genomic_DNA"/>
</dbReference>
<feature type="domain" description="Retrovirus-related Pol polyprotein from transposon TNT 1-94-like beta-barrel" evidence="1">
    <location>
        <begin position="1"/>
        <end position="47"/>
    </location>
</feature>
<dbReference type="Proteomes" id="UP000824469">
    <property type="component" value="Unassembled WGS sequence"/>
</dbReference>
<feature type="non-terminal residue" evidence="2">
    <location>
        <position position="104"/>
    </location>
</feature>
<reference evidence="2 3" key="1">
    <citation type="journal article" date="2021" name="Nat. Plants">
        <title>The Taxus genome provides insights into paclitaxel biosynthesis.</title>
        <authorList>
            <person name="Xiong X."/>
            <person name="Gou J."/>
            <person name="Liao Q."/>
            <person name="Li Y."/>
            <person name="Zhou Q."/>
            <person name="Bi G."/>
            <person name="Li C."/>
            <person name="Du R."/>
            <person name="Wang X."/>
            <person name="Sun T."/>
            <person name="Guo L."/>
            <person name="Liang H."/>
            <person name="Lu P."/>
            <person name="Wu Y."/>
            <person name="Zhang Z."/>
            <person name="Ro D.K."/>
            <person name="Shang Y."/>
            <person name="Huang S."/>
            <person name="Yan J."/>
        </authorList>
    </citation>
    <scope>NUCLEOTIDE SEQUENCE [LARGE SCALE GENOMIC DNA]</scope>
    <source>
        <strain evidence="2">Ta-2019</strain>
    </source>
</reference>
<dbReference type="Pfam" id="PF22936">
    <property type="entry name" value="Pol_BBD"/>
    <property type="match status" value="1"/>
</dbReference>
<organism evidence="2 3">
    <name type="scientific">Taxus chinensis</name>
    <name type="common">Chinese yew</name>
    <name type="synonym">Taxus wallichiana var. chinensis</name>
    <dbReference type="NCBI Taxonomy" id="29808"/>
    <lineage>
        <taxon>Eukaryota</taxon>
        <taxon>Viridiplantae</taxon>
        <taxon>Streptophyta</taxon>
        <taxon>Embryophyta</taxon>
        <taxon>Tracheophyta</taxon>
        <taxon>Spermatophyta</taxon>
        <taxon>Pinopsida</taxon>
        <taxon>Pinidae</taxon>
        <taxon>Conifers II</taxon>
        <taxon>Cupressales</taxon>
        <taxon>Taxaceae</taxon>
        <taxon>Taxus</taxon>
    </lineage>
</organism>
<accession>A0AA38C4E9</accession>
<keyword evidence="3" id="KW-1185">Reference proteome</keyword>
<evidence type="ECO:0000259" key="1">
    <source>
        <dbReference type="Pfam" id="PF22936"/>
    </source>
</evidence>
<dbReference type="AlphaFoldDB" id="A0AA38C4E9"/>
<feature type="non-terminal residue" evidence="2">
    <location>
        <position position="1"/>
    </location>
</feature>
<dbReference type="InterPro" id="IPR054722">
    <property type="entry name" value="PolX-like_BBD"/>
</dbReference>
<comment type="caution">
    <text evidence="2">The sequence shown here is derived from an EMBL/GenBank/DDBJ whole genome shotgun (WGS) entry which is preliminary data.</text>
</comment>
<evidence type="ECO:0000313" key="3">
    <source>
        <dbReference type="Proteomes" id="UP000824469"/>
    </source>
</evidence>
<evidence type="ECO:0000313" key="2">
    <source>
        <dbReference type="EMBL" id="KAH9294696.1"/>
    </source>
</evidence>